<evidence type="ECO:0000256" key="3">
    <source>
        <dbReference type="ARBA" id="ARBA00022989"/>
    </source>
</evidence>
<reference evidence="8 9" key="1">
    <citation type="journal article" date="2013" name="Genome Biol.">
        <title>Draft genome of the mountain pine beetle, Dendroctonus ponderosae Hopkins, a major forest pest.</title>
        <authorList>
            <person name="Keeling C.I."/>
            <person name="Yuen M.M."/>
            <person name="Liao N.Y."/>
            <person name="Docking T.R."/>
            <person name="Chan S.K."/>
            <person name="Taylor G.A."/>
            <person name="Palmquist D.L."/>
            <person name="Jackman S.D."/>
            <person name="Nguyen A."/>
            <person name="Li M."/>
            <person name="Henderson H."/>
            <person name="Janes J.K."/>
            <person name="Zhao Y."/>
            <person name="Pandoh P."/>
            <person name="Moore R."/>
            <person name="Sperling F.A."/>
            <person name="Huber D.P."/>
            <person name="Birol I."/>
            <person name="Jones S.J."/>
            <person name="Bohlmann J."/>
        </authorList>
    </citation>
    <scope>NUCLEOTIDE SEQUENCE</scope>
</reference>
<evidence type="ECO:0000256" key="1">
    <source>
        <dbReference type="ARBA" id="ARBA00004141"/>
    </source>
</evidence>
<evidence type="ECO:0000313" key="8">
    <source>
        <dbReference type="Proteomes" id="UP000019118"/>
    </source>
</evidence>
<dbReference type="EnsemblMetazoa" id="XM_019901144.1">
    <property type="protein sequence ID" value="XP_019756703.1"/>
    <property type="gene ID" value="LOC109535259"/>
</dbReference>
<gene>
    <name evidence="7" type="primary">109535259</name>
    <name evidence="6" type="ORF">D910_09092</name>
</gene>
<evidence type="ECO:0000256" key="5">
    <source>
        <dbReference type="SAM" id="Phobius"/>
    </source>
</evidence>
<dbReference type="InterPro" id="IPR008952">
    <property type="entry name" value="Tetraspanin_EC2_sf"/>
</dbReference>
<evidence type="ECO:0000313" key="6">
    <source>
        <dbReference type="EMBL" id="ERL91766.1"/>
    </source>
</evidence>
<dbReference type="SUPFAM" id="SSF48652">
    <property type="entry name" value="Tetraspanin"/>
    <property type="match status" value="1"/>
</dbReference>
<keyword evidence="3 5" id="KW-1133">Transmembrane helix</keyword>
<feature type="transmembrane region" description="Helical" evidence="5">
    <location>
        <begin position="41"/>
        <end position="63"/>
    </location>
</feature>
<feature type="transmembrane region" description="Helical" evidence="5">
    <location>
        <begin position="72"/>
        <end position="95"/>
    </location>
</feature>
<dbReference type="KEGG" id="dpa:109535259"/>
<keyword evidence="8" id="KW-1185">Reference proteome</keyword>
<dbReference type="AlphaFoldDB" id="U4UNP4"/>
<dbReference type="GO" id="GO:0016020">
    <property type="term" value="C:membrane"/>
    <property type="evidence" value="ECO:0007669"/>
    <property type="project" value="UniProtKB-SubCell"/>
</dbReference>
<feature type="transmembrane region" description="Helical" evidence="5">
    <location>
        <begin position="9"/>
        <end position="29"/>
    </location>
</feature>
<comment type="subcellular location">
    <subcellularLocation>
        <location evidence="1">Membrane</location>
        <topology evidence="1">Multi-pass membrane protein</topology>
    </subcellularLocation>
</comment>
<name>U4UNP4_DENPD</name>
<proteinExistence type="predicted"/>
<dbReference type="EMBL" id="KB632302">
    <property type="protein sequence ID" value="ERL91766.1"/>
    <property type="molecule type" value="Genomic_DNA"/>
</dbReference>
<evidence type="ECO:0000256" key="2">
    <source>
        <dbReference type="ARBA" id="ARBA00022692"/>
    </source>
</evidence>
<evidence type="ECO:0000313" key="9">
    <source>
        <dbReference type="Proteomes" id="UP000030742"/>
    </source>
</evidence>
<evidence type="ECO:0000256" key="4">
    <source>
        <dbReference type="ARBA" id="ARBA00023136"/>
    </source>
</evidence>
<accession>U4UNP4</accession>
<keyword evidence="4 5" id="KW-0472">Membrane</keyword>
<dbReference type="Pfam" id="PF00335">
    <property type="entry name" value="Tetraspanin"/>
    <property type="match status" value="1"/>
</dbReference>
<reference evidence="7" key="2">
    <citation type="submission" date="2024-08" db="UniProtKB">
        <authorList>
            <consortium name="EnsemblMetazoa"/>
        </authorList>
    </citation>
    <scope>IDENTIFICATION</scope>
</reference>
<dbReference type="InterPro" id="IPR018499">
    <property type="entry name" value="Tetraspanin/Peripherin"/>
</dbReference>
<dbReference type="Proteomes" id="UP000030742">
    <property type="component" value="Unassembled WGS sequence"/>
</dbReference>
<dbReference type="Proteomes" id="UP000019118">
    <property type="component" value="Unassembled WGS sequence"/>
</dbReference>
<sequence>MLCINSKLLLYVVNAVLLIFAILLLSLGIHCSHIPGPNIAGAFPSIILGAFICFVTIVGGLAFKLHQIELNIIYLIFLVCIFGAQLIFATATLLMDERFMVRSFLKEMYNTKVPRLSGDIEEFQNYFQCCGFYGPDGSDVIVTEGIYLSKGNEKPTLRNVTHLIPECCPRHTVLCTKLDSYKDNCVDKIVKEHSKWRKMLGAFLVSSAYVLAVVFFLGVKEISISQ</sequence>
<evidence type="ECO:0000313" key="7">
    <source>
        <dbReference type="EnsemblMetazoa" id="XP_019756703.1"/>
    </source>
</evidence>
<protein>
    <recommendedName>
        <fullName evidence="10">Tetraspanin</fullName>
    </recommendedName>
</protein>
<dbReference type="OrthoDB" id="10422340at2759"/>
<keyword evidence="2 5" id="KW-0812">Transmembrane</keyword>
<evidence type="ECO:0008006" key="10">
    <source>
        <dbReference type="Google" id="ProtNLM"/>
    </source>
</evidence>
<feature type="transmembrane region" description="Helical" evidence="5">
    <location>
        <begin position="199"/>
        <end position="219"/>
    </location>
</feature>
<organism evidence="6 9">
    <name type="scientific">Dendroctonus ponderosae</name>
    <name type="common">Mountain pine beetle</name>
    <dbReference type="NCBI Taxonomy" id="77166"/>
    <lineage>
        <taxon>Eukaryota</taxon>
        <taxon>Metazoa</taxon>
        <taxon>Ecdysozoa</taxon>
        <taxon>Arthropoda</taxon>
        <taxon>Hexapoda</taxon>
        <taxon>Insecta</taxon>
        <taxon>Pterygota</taxon>
        <taxon>Neoptera</taxon>
        <taxon>Endopterygota</taxon>
        <taxon>Coleoptera</taxon>
        <taxon>Polyphaga</taxon>
        <taxon>Cucujiformia</taxon>
        <taxon>Curculionidae</taxon>
        <taxon>Scolytinae</taxon>
        <taxon>Dendroctonus</taxon>
    </lineage>
</organism>